<evidence type="ECO:0000256" key="11">
    <source>
        <dbReference type="ARBA" id="ARBA00022729"/>
    </source>
</evidence>
<feature type="domain" description="Glycogen debranching enzyme glucanotransferase" evidence="21">
    <location>
        <begin position="138"/>
        <end position="579"/>
    </location>
</feature>
<evidence type="ECO:0000256" key="7">
    <source>
        <dbReference type="ARBA" id="ARBA00020723"/>
    </source>
</evidence>
<evidence type="ECO:0000256" key="13">
    <source>
        <dbReference type="ARBA" id="ARBA00023056"/>
    </source>
</evidence>
<evidence type="ECO:0000256" key="8">
    <source>
        <dbReference type="ARBA" id="ARBA00022490"/>
    </source>
</evidence>
<dbReference type="OrthoDB" id="10248904at2759"/>
<dbReference type="GO" id="GO:0004135">
    <property type="term" value="F:amylo-alpha-1,6-glucosidase activity"/>
    <property type="evidence" value="ECO:0007669"/>
    <property type="project" value="UniProtKB-EC"/>
</dbReference>
<dbReference type="Pfam" id="PF14701">
    <property type="entry name" value="hDGE_amylase"/>
    <property type="match status" value="1"/>
</dbReference>
<dbReference type="GO" id="GO:0004134">
    <property type="term" value="F:4-alpha-glucanotransferase activity"/>
    <property type="evidence" value="ECO:0007669"/>
    <property type="project" value="UniProtKB-EC"/>
</dbReference>
<evidence type="ECO:0000256" key="18">
    <source>
        <dbReference type="SAM" id="MobiDB-lite"/>
    </source>
</evidence>
<dbReference type="STRING" id="7375.A0A0L0BUP1"/>
<evidence type="ECO:0000256" key="14">
    <source>
        <dbReference type="ARBA" id="ARBA00023268"/>
    </source>
</evidence>
<feature type="domain" description="Eukaryotic glycogen debranching enzyme N-terminal" evidence="20">
    <location>
        <begin position="32"/>
        <end position="130"/>
    </location>
</feature>
<dbReference type="InterPro" id="IPR006421">
    <property type="entry name" value="Glycogen_debranch_met"/>
</dbReference>
<evidence type="ECO:0000256" key="16">
    <source>
        <dbReference type="ARBA" id="ARBA00025780"/>
    </source>
</evidence>
<dbReference type="InterPro" id="IPR032790">
    <property type="entry name" value="GDE_C"/>
</dbReference>
<dbReference type="GO" id="GO:0005978">
    <property type="term" value="P:glycogen biosynthetic process"/>
    <property type="evidence" value="ECO:0007669"/>
    <property type="project" value="UniProtKB-KW"/>
</dbReference>
<evidence type="ECO:0000256" key="5">
    <source>
        <dbReference type="ARBA" id="ARBA00012560"/>
    </source>
</evidence>
<comment type="catalytic activity">
    <reaction evidence="1">
        <text>Transfers a segment of a (1-&gt;4)-alpha-D-glucan to a new position in an acceptor, which may be glucose or a (1-&gt;4)-alpha-D-glucan.</text>
        <dbReference type="EC" id="2.4.1.25"/>
    </reaction>
</comment>
<accession>A0A0L0BUP1</accession>
<reference evidence="23 24" key="1">
    <citation type="journal article" date="2015" name="Nat. Commun.">
        <title>Lucilia cuprina genome unlocks parasitic fly biology to underpin future interventions.</title>
        <authorList>
            <person name="Anstead C.A."/>
            <person name="Korhonen P.K."/>
            <person name="Young N.D."/>
            <person name="Hall R.S."/>
            <person name="Jex A.R."/>
            <person name="Murali S.C."/>
            <person name="Hughes D.S."/>
            <person name="Lee S.F."/>
            <person name="Perry T."/>
            <person name="Stroehlein A.J."/>
            <person name="Ansell B.R."/>
            <person name="Breugelmans B."/>
            <person name="Hofmann A."/>
            <person name="Qu J."/>
            <person name="Dugan S."/>
            <person name="Lee S.L."/>
            <person name="Chao H."/>
            <person name="Dinh H."/>
            <person name="Han Y."/>
            <person name="Doddapaneni H.V."/>
            <person name="Worley K.C."/>
            <person name="Muzny D.M."/>
            <person name="Ioannidis P."/>
            <person name="Waterhouse R.M."/>
            <person name="Zdobnov E.M."/>
            <person name="James P.J."/>
            <person name="Bagnall N.H."/>
            <person name="Kotze A.C."/>
            <person name="Gibbs R.A."/>
            <person name="Richards S."/>
            <person name="Batterham P."/>
            <person name="Gasser R.B."/>
        </authorList>
    </citation>
    <scope>NUCLEOTIDE SEQUENCE [LARGE SCALE GENOMIC DNA]</scope>
    <source>
        <strain evidence="23 24">LS</strain>
        <tissue evidence="23">Full body</tissue>
    </source>
</reference>
<dbReference type="EC" id="3.2.1.33" evidence="6"/>
<keyword evidence="14" id="KW-0511">Multifunctional enzyme</keyword>
<dbReference type="InterPro" id="IPR008928">
    <property type="entry name" value="6-hairpin_glycosidase_sf"/>
</dbReference>
<evidence type="ECO:0000259" key="21">
    <source>
        <dbReference type="Pfam" id="PF14701"/>
    </source>
</evidence>
<dbReference type="FunFam" id="3.20.20.80:FF:000070">
    <property type="entry name" value="GDB1p Glycogen debranching enzyme"/>
    <property type="match status" value="1"/>
</dbReference>
<evidence type="ECO:0000259" key="22">
    <source>
        <dbReference type="Pfam" id="PF14702"/>
    </source>
</evidence>
<evidence type="ECO:0000313" key="23">
    <source>
        <dbReference type="EMBL" id="KNC22924.1"/>
    </source>
</evidence>
<proteinExistence type="inferred from homology"/>
<evidence type="ECO:0000256" key="4">
    <source>
        <dbReference type="ARBA" id="ARBA00004496"/>
    </source>
</evidence>
<evidence type="ECO:0000256" key="2">
    <source>
        <dbReference type="ARBA" id="ARBA00000927"/>
    </source>
</evidence>
<comment type="subcellular location">
    <subcellularLocation>
        <location evidence="4">Cytoplasm</location>
    </subcellularLocation>
</comment>
<feature type="domain" description="Glycogen debranching enzyme central" evidence="22">
    <location>
        <begin position="717"/>
        <end position="987"/>
    </location>
</feature>
<dbReference type="GO" id="GO:0005980">
    <property type="term" value="P:glycogen catabolic process"/>
    <property type="evidence" value="ECO:0007669"/>
    <property type="project" value="InterPro"/>
</dbReference>
<evidence type="ECO:0000256" key="12">
    <source>
        <dbReference type="ARBA" id="ARBA00022801"/>
    </source>
</evidence>
<gene>
    <name evidence="23" type="ORF">FF38_06033</name>
</gene>
<dbReference type="NCBIfam" id="TIGR01531">
    <property type="entry name" value="glyc_debranch"/>
    <property type="match status" value="1"/>
</dbReference>
<sequence length="1322" mass="149580">MVKNTKAISIPITEGKNAEHTLYRVKCGSTVHIHPDASLLGREIVLYTNYPHGDQKFKRTEYRILHWFLKSGKKITTNKYNSLHVVDTDIYTELNMNMSGTFRFWYHFKENVKQEIAGTLYIQVEPTLSVGPPGAQKIIPLNSVRCQTVLAKLLGPINSWEAKLRVAKESGYNMVHFTPIQELGASKSAYSLRNQLRVNPHFAPSKGAKVTFDDVEAIIKKMRQEWGVASICDIVLNHTANESEWLLEHPDATYSCATAPYLRPAFLLDALLAKCSEDIAYGVLENVGVPKVINHEHHLQALSYQLHHVYLPKINVHELYQCNVMHYAEEFLKQSRLREPPTNVAKSERFAEIQLIADPEYKRLGATINLELALEIFNGFHGDCFDEESRLRKCSDTFRRHLEWLNEQVRCEIQDYLNYAIENCLAGVRYERVQEDGPRITEISIKHPVFMQYFTKTKALGKSLLEIEEGMYGKMGEFFMAHNGWVMGASDPLKDFAEEQPGRANVYLKRELIAWGDSVKLRYGRRPEESPYLWNHMKEYVVTTARIFDGVRLDNCHSTPLHVAEYLLDAAREVNPNLYVVAELFTNSDATDNVFVNRLGITSLIREALSAWDSHEEGRLVYRYGGEPVGAFLENPNRDLAPSIAHALFMDLTHDNPSPVEKRTVYDLLPSAALVAMASCATGSNRGYDELVPHHIHVVDEERPYQEWGKGVDFKSGIIAAKRALNILHGQLAEEGFTQVFVDQMNPDIVAVTRHSPTTHQSVILIAHTVFGYPHPNAGPTFVRPLRFEGILDEIILEAELTLKGDKPFDRPAPHQKNPNVLNGFNQFQLTLREHIPLSKSQVFRIVPYMDGNITQLEIVNLKPGSVVAIRTSLKPELHTSFETLHTLTKSLHHEEGPAFNELQKIAEKLDLTDLNRILFTCDQEERDAGYGGAAYDIPDWGQIVYCGLQGFVSLLTEISPHNDLGHPLCNNLRNGDWMMDYISDRLSHSESTKPLAAWIKSAFEPMKNIPRYLIPCYFDALVSGIYNIMVQRVYQLMPEHIREGHDFPQTLALATLQFLAACKSANLPALSPALAPPKPPAQCVTLSAGLPHFSTGYMRCWGRDTFISLRGLMLLTGRFNEARYIILGFGECLRHGLIPNLLDNGSKPRFNCRDAVWWWLHSIKQYVEEAPHGKDILKDKVSRIFPYDDSAPHSAGQFDQILIDVMQEALQVHFQGLQYRERNAGYEIDAHMTDNGFNNQIGIHPETGFVFGGNQWNCGTWMDKMGSSEKAGNRGRPNTPRDGSAVELVGLELAVLRFMQSLSESGVIEYKGVTRKGPNGE</sequence>
<evidence type="ECO:0000259" key="19">
    <source>
        <dbReference type="Pfam" id="PF06202"/>
    </source>
</evidence>
<dbReference type="InterPro" id="IPR032792">
    <property type="entry name" value="AGL_glucanoTrfase"/>
</dbReference>
<evidence type="ECO:0000256" key="3">
    <source>
        <dbReference type="ARBA" id="ARBA00003530"/>
    </source>
</evidence>
<dbReference type="Pfam" id="PF14699">
    <property type="entry name" value="hGDE_N"/>
    <property type="match status" value="1"/>
</dbReference>
<dbReference type="EMBL" id="JRES01001438">
    <property type="protein sequence ID" value="KNC22924.1"/>
    <property type="molecule type" value="Genomic_DNA"/>
</dbReference>
<evidence type="ECO:0000256" key="1">
    <source>
        <dbReference type="ARBA" id="ARBA00000439"/>
    </source>
</evidence>
<dbReference type="GO" id="GO:0005737">
    <property type="term" value="C:cytoplasm"/>
    <property type="evidence" value="ECO:0007669"/>
    <property type="project" value="UniProtKB-SubCell"/>
</dbReference>
<keyword evidence="8" id="KW-0963">Cytoplasm</keyword>
<keyword evidence="13" id="KW-0320">Glycogen biosynthesis</keyword>
<evidence type="ECO:0000256" key="6">
    <source>
        <dbReference type="ARBA" id="ARBA00012778"/>
    </source>
</evidence>
<evidence type="ECO:0000259" key="20">
    <source>
        <dbReference type="Pfam" id="PF14699"/>
    </source>
</evidence>
<dbReference type="PANTHER" id="PTHR10569">
    <property type="entry name" value="GLYCOGEN DEBRANCHING ENZYME"/>
    <property type="match status" value="1"/>
</dbReference>
<evidence type="ECO:0000256" key="15">
    <source>
        <dbReference type="ARBA" id="ARBA00023295"/>
    </source>
</evidence>
<keyword evidence="12" id="KW-0378">Hydrolase</keyword>
<keyword evidence="10" id="KW-0808">Transferase</keyword>
<evidence type="ECO:0000256" key="10">
    <source>
        <dbReference type="ARBA" id="ARBA00022679"/>
    </source>
</evidence>
<protein>
    <recommendedName>
        <fullName evidence="7">Glycogen debranching enzyme</fullName>
        <ecNumber evidence="5">2.4.1.25</ecNumber>
        <ecNumber evidence="6">3.2.1.33</ecNumber>
    </recommendedName>
    <alternativeName>
        <fullName evidence="17">Glycogen debrancher</fullName>
    </alternativeName>
</protein>
<dbReference type="EC" id="2.4.1.25" evidence="5"/>
<evidence type="ECO:0000256" key="9">
    <source>
        <dbReference type="ARBA" id="ARBA00022676"/>
    </source>
</evidence>
<feature type="region of interest" description="Disordered" evidence="18">
    <location>
        <begin position="1265"/>
        <end position="1284"/>
    </location>
</feature>
<dbReference type="SUPFAM" id="SSF51445">
    <property type="entry name" value="(Trans)glycosidases"/>
    <property type="match status" value="1"/>
</dbReference>
<dbReference type="InterPro" id="IPR010401">
    <property type="entry name" value="AGL/Gdb1"/>
</dbReference>
<keyword evidence="9" id="KW-0328">Glycosyltransferase</keyword>
<dbReference type="FunFam" id="3.20.20.80:FF:000108">
    <property type="entry name" value="glycogen debranching enzyme"/>
    <property type="match status" value="1"/>
</dbReference>
<organism evidence="23 24">
    <name type="scientific">Lucilia cuprina</name>
    <name type="common">Green bottle fly</name>
    <name type="synonym">Australian sheep blowfly</name>
    <dbReference type="NCBI Taxonomy" id="7375"/>
    <lineage>
        <taxon>Eukaryota</taxon>
        <taxon>Metazoa</taxon>
        <taxon>Ecdysozoa</taxon>
        <taxon>Arthropoda</taxon>
        <taxon>Hexapoda</taxon>
        <taxon>Insecta</taxon>
        <taxon>Pterygota</taxon>
        <taxon>Neoptera</taxon>
        <taxon>Endopterygota</taxon>
        <taxon>Diptera</taxon>
        <taxon>Brachycera</taxon>
        <taxon>Muscomorpha</taxon>
        <taxon>Oestroidea</taxon>
        <taxon>Calliphoridae</taxon>
        <taxon>Luciliinae</taxon>
        <taxon>Lucilia</taxon>
    </lineage>
</organism>
<comment type="caution">
    <text evidence="23">The sequence shown here is derived from an EMBL/GenBank/DDBJ whole genome shotgun (WGS) entry which is preliminary data.</text>
</comment>
<dbReference type="Pfam" id="PF14702">
    <property type="entry name" value="hGDE_central"/>
    <property type="match status" value="1"/>
</dbReference>
<evidence type="ECO:0000256" key="17">
    <source>
        <dbReference type="ARBA" id="ARBA00031477"/>
    </source>
</evidence>
<name>A0A0L0BUP1_LUCCU</name>
<dbReference type="SUPFAM" id="SSF48208">
    <property type="entry name" value="Six-hairpin glycosidases"/>
    <property type="match status" value="1"/>
</dbReference>
<dbReference type="CDD" id="cd11327">
    <property type="entry name" value="AmyAc_Glg_debranch_2"/>
    <property type="match status" value="1"/>
</dbReference>
<keyword evidence="24" id="KW-1185">Reference proteome</keyword>
<dbReference type="Proteomes" id="UP000037069">
    <property type="component" value="Unassembled WGS sequence"/>
</dbReference>
<dbReference type="OMA" id="YEEGHVH"/>
<comment type="catalytic activity">
    <reaction evidence="2">
        <text>Hydrolysis of (1-&gt;6)-alpha-D-glucosidic branch linkages in glycogen phosphorylase limit dextrin.</text>
        <dbReference type="EC" id="3.2.1.33"/>
    </reaction>
</comment>
<comment type="function">
    <text evidence="3">Multifunctional enzyme acting as 1,4-alpha-D-glucan:1,4-alpha-D-glucan 4-alpha-D-glycosyltransferase and amylo-1,6-glucosidase in glycogen degradation.</text>
</comment>
<keyword evidence="11" id="KW-0732">Signal</keyword>
<dbReference type="InterPro" id="IPR032788">
    <property type="entry name" value="AGL_central"/>
</dbReference>
<comment type="similarity">
    <text evidence="16">Belongs to the glycogen debranching enzyme family.</text>
</comment>
<dbReference type="Pfam" id="PF06202">
    <property type="entry name" value="GDE_C"/>
    <property type="match status" value="1"/>
</dbReference>
<dbReference type="Gene3D" id="3.20.20.80">
    <property type="entry name" value="Glycosidases"/>
    <property type="match status" value="2"/>
</dbReference>
<dbReference type="PANTHER" id="PTHR10569:SF2">
    <property type="entry name" value="GLYCOGEN DEBRANCHING ENZYME"/>
    <property type="match status" value="1"/>
</dbReference>
<evidence type="ECO:0000313" key="24">
    <source>
        <dbReference type="Proteomes" id="UP000037069"/>
    </source>
</evidence>
<dbReference type="InterPro" id="IPR017853">
    <property type="entry name" value="GH"/>
</dbReference>
<feature type="domain" description="Glycogen debranching enzyme C-terminal" evidence="19">
    <location>
        <begin position="1055"/>
        <end position="1310"/>
    </location>
</feature>
<keyword evidence="15" id="KW-0326">Glycosidase</keyword>
<dbReference type="InterPro" id="IPR029436">
    <property type="entry name" value="AGL_euk_N"/>
</dbReference>